<name>A0A7W9UK11_9NOCA</name>
<gene>
    <name evidence="2" type="ORF">BJY24_004876</name>
</gene>
<comment type="caution">
    <text evidence="2">The sequence shown here is derived from an EMBL/GenBank/DDBJ whole genome shotgun (WGS) entry which is preliminary data.</text>
</comment>
<evidence type="ECO:0000256" key="1">
    <source>
        <dbReference type="SAM" id="Phobius"/>
    </source>
</evidence>
<dbReference type="InterPro" id="IPR036628">
    <property type="entry name" value="Clp_N_dom_sf"/>
</dbReference>
<protein>
    <submittedName>
        <fullName evidence="2">Uncharacterized protein</fullName>
    </submittedName>
</protein>
<sequence>MSTPSITVDLPLHPTVVNALWHARSAAGSRPIDTRDLFVALMQVDVSGKWSRISLHCGDSDVLAGKVAVDPATGSSSHWEGIRLTDTCAAALRNAARLARRYNLEGVPVGMLAVGLVGDGSTAAAQVLHDGLGHSELVAFLHSDILGTTPQNLERELSPTADEIPHAQPAFGPGPVGRTLYCLHCGATPAAAVTIRSHRGFVLWMQFVRMPGPFCRDCGLATLRRMTIESVWLGWWGPLSLFINAVTLVADMSAHSRIVQLPPPIPGMPGRPMDPGKPLFHRPGAIGFLIPVSIQLLVTVILPLLSP</sequence>
<proteinExistence type="predicted"/>
<keyword evidence="1" id="KW-1133">Transmembrane helix</keyword>
<evidence type="ECO:0000313" key="2">
    <source>
        <dbReference type="EMBL" id="MBB5915964.1"/>
    </source>
</evidence>
<dbReference type="RefSeq" id="WP_157185510.1">
    <property type="nucleotide sequence ID" value="NZ_JACHIT010000002.1"/>
</dbReference>
<dbReference type="Proteomes" id="UP000540412">
    <property type="component" value="Unassembled WGS sequence"/>
</dbReference>
<keyword evidence="1" id="KW-0472">Membrane</keyword>
<evidence type="ECO:0000313" key="3">
    <source>
        <dbReference type="Proteomes" id="UP000540412"/>
    </source>
</evidence>
<keyword evidence="3" id="KW-1185">Reference proteome</keyword>
<dbReference type="Gene3D" id="1.10.1780.10">
    <property type="entry name" value="Clp, N-terminal domain"/>
    <property type="match status" value="1"/>
</dbReference>
<accession>A0A7W9UK11</accession>
<keyword evidence="1" id="KW-0812">Transmembrane</keyword>
<reference evidence="2 3" key="1">
    <citation type="submission" date="2020-08" db="EMBL/GenBank/DDBJ databases">
        <title>Sequencing the genomes of 1000 actinobacteria strains.</title>
        <authorList>
            <person name="Klenk H.-P."/>
        </authorList>
    </citation>
    <scope>NUCLEOTIDE SEQUENCE [LARGE SCALE GENOMIC DNA]</scope>
    <source>
        <strain evidence="2 3">DSM 43582</strain>
    </source>
</reference>
<organism evidence="2 3">
    <name type="scientific">Nocardia transvalensis</name>
    <dbReference type="NCBI Taxonomy" id="37333"/>
    <lineage>
        <taxon>Bacteria</taxon>
        <taxon>Bacillati</taxon>
        <taxon>Actinomycetota</taxon>
        <taxon>Actinomycetes</taxon>
        <taxon>Mycobacteriales</taxon>
        <taxon>Nocardiaceae</taxon>
        <taxon>Nocardia</taxon>
    </lineage>
</organism>
<feature type="transmembrane region" description="Helical" evidence="1">
    <location>
        <begin position="285"/>
        <end position="305"/>
    </location>
</feature>
<dbReference type="EMBL" id="JACHIT010000002">
    <property type="protein sequence ID" value="MBB5915964.1"/>
    <property type="molecule type" value="Genomic_DNA"/>
</dbReference>
<dbReference type="AlphaFoldDB" id="A0A7W9UK11"/>
<feature type="transmembrane region" description="Helical" evidence="1">
    <location>
        <begin position="232"/>
        <end position="250"/>
    </location>
</feature>